<evidence type="ECO:0000259" key="1">
    <source>
        <dbReference type="SMART" id="SM00858"/>
    </source>
</evidence>
<evidence type="ECO:0000313" key="3">
    <source>
        <dbReference type="Proteomes" id="UP000008914"/>
    </source>
</evidence>
<protein>
    <submittedName>
        <fullName evidence="2">N-acetylneuraminate synthase</fullName>
        <ecNumber evidence="2">2.5.1.56</ecNumber>
    </submittedName>
</protein>
<dbReference type="PANTHER" id="PTHR42966">
    <property type="entry name" value="N-ACETYLNEURAMINATE SYNTHASE"/>
    <property type="match status" value="1"/>
</dbReference>
<dbReference type="EC" id="2.5.1.56" evidence="2"/>
<keyword evidence="3" id="KW-1185">Reference proteome</keyword>
<dbReference type="AlphaFoldDB" id="E6SFN4"/>
<dbReference type="EMBL" id="CP002343">
    <property type="protein sequence ID" value="ADU47779.1"/>
    <property type="molecule type" value="Genomic_DNA"/>
</dbReference>
<accession>E6SFN4</accession>
<sequence>MSTVTIAGTAIPTEGDVYVIAEAGVNHNGDLDLAHRLVDIAATSGADAVKFQTFSPDKLVSSTAATTPYQRDRGGSADQRSLLEALTLPQTAWAELRDHADDRGITFLSTPFDLDSAELLVGLGLPALKVSSGELTNLPYLRQLSRLGVTLLVSTGMGSAEEVALAVDACGEAPGLVLFHCVSAYPAPIEECNLRAISVMASAHGVPVGWSDHTPGLTTALGAVALGAPILEKHFTADRTLPGPDHLASLEPQELTDYVAATKQLSRALGDGVKRRMPSEQENATLVRRSWHAAVDLPAGTVLGGEHLSLLRPEGGLSPAVDLRGRVVATAVPAGAPITDADLGA</sequence>
<organism evidence="2 3">
    <name type="scientific">Intrasporangium calvum (strain ATCC 23552 / DSM 43043 / JCM 3097 / NBRC 12989 / NCIMB 10167 / NRRL B-3866 / 7 KIP)</name>
    <dbReference type="NCBI Taxonomy" id="710696"/>
    <lineage>
        <taxon>Bacteria</taxon>
        <taxon>Bacillati</taxon>
        <taxon>Actinomycetota</taxon>
        <taxon>Actinomycetes</taxon>
        <taxon>Micrococcales</taxon>
        <taxon>Intrasporangiaceae</taxon>
        <taxon>Intrasporangium</taxon>
    </lineage>
</organism>
<feature type="domain" description="SAF" evidence="1">
    <location>
        <begin position="288"/>
        <end position="344"/>
    </location>
</feature>
<dbReference type="STRING" id="710696.Intca_1261"/>
<dbReference type="InterPro" id="IPR013132">
    <property type="entry name" value="PseI/NeuA/B-like_N"/>
</dbReference>
<dbReference type="InterPro" id="IPR057736">
    <property type="entry name" value="SAF_PseI/NeuA/NeuB"/>
</dbReference>
<dbReference type="HOGENOM" id="CLU_040465_0_0_11"/>
<proteinExistence type="predicted"/>
<dbReference type="InterPro" id="IPR013974">
    <property type="entry name" value="SAF"/>
</dbReference>
<dbReference type="CDD" id="cd11615">
    <property type="entry name" value="SAF_NeuB_like"/>
    <property type="match status" value="1"/>
</dbReference>
<dbReference type="eggNOG" id="COG2089">
    <property type="taxonomic scope" value="Bacteria"/>
</dbReference>
<dbReference type="GO" id="GO:0050462">
    <property type="term" value="F:N-acetylneuraminate synthase activity"/>
    <property type="evidence" value="ECO:0007669"/>
    <property type="project" value="UniProtKB-EC"/>
</dbReference>
<dbReference type="Proteomes" id="UP000008914">
    <property type="component" value="Chromosome"/>
</dbReference>
<dbReference type="Pfam" id="PF03102">
    <property type="entry name" value="NeuB"/>
    <property type="match status" value="1"/>
</dbReference>
<reference evidence="2 3" key="1">
    <citation type="journal article" date="2010" name="Stand. Genomic Sci.">
        <title>Complete genome sequence of Intrasporangium calvum type strain (7 KIP).</title>
        <authorList>
            <person name="Del Rio T.G."/>
            <person name="Chertkov O."/>
            <person name="Yasawong M."/>
            <person name="Lucas S."/>
            <person name="Deshpande S."/>
            <person name="Cheng J.F."/>
            <person name="Detter C."/>
            <person name="Tapia R."/>
            <person name="Han C."/>
            <person name="Goodwin L."/>
            <person name="Pitluck S."/>
            <person name="Liolios K."/>
            <person name="Ivanova N."/>
            <person name="Mavromatis K."/>
            <person name="Pati A."/>
            <person name="Chen A."/>
            <person name="Palaniappan K."/>
            <person name="Land M."/>
            <person name="Hauser L."/>
            <person name="Chang Y.J."/>
            <person name="Jeffries C.D."/>
            <person name="Rohde M."/>
            <person name="Pukall R."/>
            <person name="Sikorski J."/>
            <person name="Goker M."/>
            <person name="Woyke T."/>
            <person name="Bristow J."/>
            <person name="Eisen J.A."/>
            <person name="Markowitz V."/>
            <person name="Hugenholtz P."/>
            <person name="Kyrpides N.C."/>
            <person name="Klenk H.P."/>
            <person name="Lapidus A."/>
        </authorList>
    </citation>
    <scope>NUCLEOTIDE SEQUENCE [LARGE SCALE GENOMIC DNA]</scope>
    <source>
        <strain evidence="3">ATCC 23552 / DSM 43043 / JCM 3097 / NBRC 12989 / 7 KIP</strain>
    </source>
</reference>
<dbReference type="OrthoDB" id="9814210at2"/>
<keyword evidence="2" id="KW-0808">Transferase</keyword>
<dbReference type="SUPFAM" id="SSF51569">
    <property type="entry name" value="Aldolase"/>
    <property type="match status" value="1"/>
</dbReference>
<dbReference type="SMART" id="SM00858">
    <property type="entry name" value="SAF"/>
    <property type="match status" value="1"/>
</dbReference>
<dbReference type="RefSeq" id="WP_013492095.1">
    <property type="nucleotide sequence ID" value="NC_014830.1"/>
</dbReference>
<dbReference type="InterPro" id="IPR051690">
    <property type="entry name" value="PseI-like"/>
</dbReference>
<dbReference type="GO" id="GO:0016051">
    <property type="term" value="P:carbohydrate biosynthetic process"/>
    <property type="evidence" value="ECO:0007669"/>
    <property type="project" value="InterPro"/>
</dbReference>
<gene>
    <name evidence="2" type="ordered locus">Intca_1261</name>
</gene>
<dbReference type="Pfam" id="PF08666">
    <property type="entry name" value="SAF"/>
    <property type="match status" value="1"/>
</dbReference>
<name>E6SFN4_INTC7</name>
<dbReference type="GO" id="GO:0047444">
    <property type="term" value="F:N-acylneuraminate-9-phosphate synthase activity"/>
    <property type="evidence" value="ECO:0007669"/>
    <property type="project" value="TreeGrafter"/>
</dbReference>
<dbReference type="InterPro" id="IPR013785">
    <property type="entry name" value="Aldolase_TIM"/>
</dbReference>
<dbReference type="InterPro" id="IPR036732">
    <property type="entry name" value="AFP_Neu5c_C_sf"/>
</dbReference>
<dbReference type="PANTHER" id="PTHR42966:SF1">
    <property type="entry name" value="SIALIC ACID SYNTHASE"/>
    <property type="match status" value="1"/>
</dbReference>
<evidence type="ECO:0000313" key="2">
    <source>
        <dbReference type="EMBL" id="ADU47779.1"/>
    </source>
</evidence>
<dbReference type="KEGG" id="ica:Intca_1261"/>
<dbReference type="SUPFAM" id="SSF51269">
    <property type="entry name" value="AFP III-like domain"/>
    <property type="match status" value="1"/>
</dbReference>
<dbReference type="Gene3D" id="3.20.20.70">
    <property type="entry name" value="Aldolase class I"/>
    <property type="match status" value="1"/>
</dbReference>